<evidence type="ECO:0000313" key="2">
    <source>
        <dbReference type="EMBL" id="EAQ78735.1"/>
    </source>
</evidence>
<dbReference type="InterPro" id="IPR027558">
    <property type="entry name" value="Pre_pil_HX9DG_C"/>
</dbReference>
<reference evidence="2 3" key="1">
    <citation type="submission" date="2006-02" db="EMBL/GenBank/DDBJ databases">
        <authorList>
            <person name="Amann R."/>
            <person name="Ferriera S."/>
            <person name="Johnson J."/>
            <person name="Kravitz S."/>
            <person name="Halpern A."/>
            <person name="Remington K."/>
            <person name="Beeson K."/>
            <person name="Tran B."/>
            <person name="Rogers Y.-H."/>
            <person name="Friedman R."/>
            <person name="Venter J.C."/>
        </authorList>
    </citation>
    <scope>NUCLEOTIDE SEQUENCE [LARGE SCALE GENOMIC DNA]</scope>
    <source>
        <strain evidence="2 3">DSM 3645</strain>
    </source>
</reference>
<dbReference type="EMBL" id="AANZ01000018">
    <property type="protein sequence ID" value="EAQ78735.1"/>
    <property type="molecule type" value="Genomic_DNA"/>
</dbReference>
<dbReference type="PROSITE" id="PS00409">
    <property type="entry name" value="PROKAR_NTER_METHYL"/>
    <property type="match status" value="1"/>
</dbReference>
<dbReference type="PANTHER" id="PTHR30093:SF2">
    <property type="entry name" value="TYPE II SECRETION SYSTEM PROTEIN H"/>
    <property type="match status" value="1"/>
</dbReference>
<feature type="domain" description="DUF1559" evidence="1">
    <location>
        <begin position="38"/>
        <end position="330"/>
    </location>
</feature>
<dbReference type="Proteomes" id="UP000004358">
    <property type="component" value="Unassembled WGS sequence"/>
</dbReference>
<dbReference type="RefSeq" id="WP_002653929.1">
    <property type="nucleotide sequence ID" value="NZ_CH672376.1"/>
</dbReference>
<dbReference type="InterPro" id="IPR045584">
    <property type="entry name" value="Pilin-like"/>
</dbReference>
<proteinExistence type="predicted"/>
<dbReference type="HOGENOM" id="CLU_041661_0_0_0"/>
<evidence type="ECO:0000259" key="1">
    <source>
        <dbReference type="Pfam" id="PF07596"/>
    </source>
</evidence>
<dbReference type="InterPro" id="IPR011453">
    <property type="entry name" value="DUF1559"/>
</dbReference>
<name>A3ZXE5_9BACT</name>
<protein>
    <submittedName>
        <fullName evidence="2">General secretion pathway protein G-like protein</fullName>
    </submittedName>
</protein>
<sequence length="348" mass="38074">MSNSLRGWRIRRGFTLVELLVVIAIIGVLIALLLPAVQQAREAARRMSCSNNMKQIGLAMHTFHDTYGAFPLGQPNNDNHAFSWSFLLLPQLEQQAIFELPQSYVGGDGEKAYLVFRSGPNQLPAPWSGSNIDTASEGGSKMSEPWFTGWRSSLQNITIKTYICPSDILPEYDDNGWGKTNYLGNNGWSYRDGINHDGTARTGCGEFHGDKQNGVILFSSDDNRNWMTDFAQITDGSSNTVAVGEVTETGGTSATNNTSCRYPIWAGGNGGNCNGLCIGASLRIMDYDYYLNRADNTDEADQSFGSKHPGGALFLFVDGSVHFVSENVNLDTYRAMGSRNDGAVFELP</sequence>
<accession>A3ZXE5</accession>
<dbReference type="Gene3D" id="3.30.700.10">
    <property type="entry name" value="Glycoprotein, Type 4 Pilin"/>
    <property type="match status" value="1"/>
</dbReference>
<dbReference type="Pfam" id="PF07963">
    <property type="entry name" value="N_methyl"/>
    <property type="match status" value="1"/>
</dbReference>
<dbReference type="AlphaFoldDB" id="A3ZXE5"/>
<dbReference type="InterPro" id="IPR012902">
    <property type="entry name" value="N_methyl_site"/>
</dbReference>
<dbReference type="NCBIfam" id="TIGR04294">
    <property type="entry name" value="pre_pil_HX9DG"/>
    <property type="match status" value="1"/>
</dbReference>
<evidence type="ECO:0000313" key="3">
    <source>
        <dbReference type="Proteomes" id="UP000004358"/>
    </source>
</evidence>
<dbReference type="eggNOG" id="COG2165">
    <property type="taxonomic scope" value="Bacteria"/>
</dbReference>
<dbReference type="Pfam" id="PF07596">
    <property type="entry name" value="SBP_bac_10"/>
    <property type="match status" value="1"/>
</dbReference>
<dbReference type="OrthoDB" id="272450at2"/>
<dbReference type="SUPFAM" id="SSF54523">
    <property type="entry name" value="Pili subunits"/>
    <property type="match status" value="1"/>
</dbReference>
<dbReference type="NCBIfam" id="TIGR02532">
    <property type="entry name" value="IV_pilin_GFxxxE"/>
    <property type="match status" value="1"/>
</dbReference>
<organism evidence="2 3">
    <name type="scientific">Blastopirellula marina DSM 3645</name>
    <dbReference type="NCBI Taxonomy" id="314230"/>
    <lineage>
        <taxon>Bacteria</taxon>
        <taxon>Pseudomonadati</taxon>
        <taxon>Planctomycetota</taxon>
        <taxon>Planctomycetia</taxon>
        <taxon>Pirellulales</taxon>
        <taxon>Pirellulaceae</taxon>
        <taxon>Blastopirellula</taxon>
    </lineage>
</organism>
<comment type="caution">
    <text evidence="2">The sequence shown here is derived from an EMBL/GenBank/DDBJ whole genome shotgun (WGS) entry which is preliminary data.</text>
</comment>
<dbReference type="STRING" id="314230.DSM3645_29576"/>
<dbReference type="PANTHER" id="PTHR30093">
    <property type="entry name" value="GENERAL SECRETION PATHWAY PROTEIN G"/>
    <property type="match status" value="1"/>
</dbReference>
<gene>
    <name evidence="2" type="ORF">DSM3645_29576</name>
</gene>